<dbReference type="Gene3D" id="2.40.40.20">
    <property type="match status" value="1"/>
</dbReference>
<dbReference type="CDD" id="cd00207">
    <property type="entry name" value="fer2"/>
    <property type="match status" value="1"/>
</dbReference>
<keyword evidence="3" id="KW-0479">Metal-binding</keyword>
<dbReference type="Pfam" id="PF22117">
    <property type="entry name" value="Fer4_Nqo3"/>
    <property type="match status" value="1"/>
</dbReference>
<keyword evidence="5" id="KW-0408">Iron</keyword>
<dbReference type="PROSITE" id="PS51669">
    <property type="entry name" value="4FE4S_MOW_BIS_MGD"/>
    <property type="match status" value="1"/>
</dbReference>
<dbReference type="GO" id="GO:0043546">
    <property type="term" value="F:molybdopterin cofactor binding"/>
    <property type="evidence" value="ECO:0007669"/>
    <property type="project" value="InterPro"/>
</dbReference>
<dbReference type="AlphaFoldDB" id="A0A8T7M7Q5"/>
<keyword evidence="6" id="KW-0411">Iron-sulfur</keyword>
<dbReference type="SMART" id="SM00929">
    <property type="entry name" value="NADH-G_4Fe-4S_3"/>
    <property type="match status" value="1"/>
</dbReference>
<evidence type="ECO:0000313" key="10">
    <source>
        <dbReference type="EMBL" id="NWJ48043.1"/>
    </source>
</evidence>
<sequence length="978" mass="107354">MADATQGVQLVKVTIDNVEVSVPKGTFAIEAAKRAGIYISNMCAHPDVRPFGSCRMCTVGTVSKWGFDFEISCALECKDGMVIFTENSNDQVREVKQFILESLLIDHPLDCPICPSSGACDLQNATWHYGISENRLARPKDWYEVDYLSPAIVIKRDRCVNCGQCVRVCEELVGAKALCFANRGIESYIDSAWGGDLTTTTPCTSCGMCVEVCPVGCLMHVQFENTFLNWNLKRTPTTCNYCSTGCQVNLEAEVNTGLIEKITFNEAAGVGDGRSCVKGRYGHQYINSKDRLTSPLMRKGEEFVEISWDQAYNEILNRLNKYKGDQFAAIASGKLTNEENYLLQKFTRGVMNSNNIDNSIRFNHGASINALLSQFGMFGMTNTVHDVKDYSGCMLIAGSDLENTAPVISYHWQEAVQRRKALKVIVVDPRPSRWTERAHLWLQIKPGTDAALFNGLAYIIFKENLLNTDFISARTTDFEAWKSSLSEYTPEKVSAITGVPAAKLLEAARLYATGGAGKGNTGKDGKYPASAIVYGTGITQWTNGVENVHTLANLTLLTGNLGRQGGGLNGILDQANDQGAADMGCLPDFLPGYVPVTNNEGRAVLETLWFGQANEAIPAKPGLKFMDIFKAAEAGQVKALYIVGENPLVTAPNLQLIQRALEKVELLIVQDLFMSETAKFADFILPAAGHAEKDGTYTSTERRVSRVRKALSAPGIAKPDWKILTELLNRPGFANNYKSAADILEEIARTNRLYQGVTLQKLERSRTISTFKPGLLFPGADYSRKYPYALTRFGPQTPVSTEGVAEDGTPILFKDKFATASGKARFVVARYNASKTTVSRDYPLILSVGRASYANDRSGVMLRRNYVPEALDPEPELEINEVEAKKLNIESGDIVKVASAYGAIEIKAKVTDTQPRGYVFMPWMFREAPGFVVTSRATDERSGSPELKNTAVSVQFVRKSLAGLLQTAEGLQVVPSRS</sequence>
<dbReference type="PANTHER" id="PTHR43105:SF10">
    <property type="entry name" value="NADH-QUINONE OXIDOREDUCTASE SUBUNIT G"/>
    <property type="match status" value="1"/>
</dbReference>
<dbReference type="RefSeq" id="WP_341469888.1">
    <property type="nucleotide sequence ID" value="NZ_CP128400.1"/>
</dbReference>
<gene>
    <name evidence="10" type="ORF">HXX08_19485</name>
    <name evidence="11" type="ORF">OZ401_003579</name>
</gene>
<evidence type="ECO:0000259" key="8">
    <source>
        <dbReference type="PROSITE" id="PS51669"/>
    </source>
</evidence>
<keyword evidence="1" id="KW-0004">4Fe-4S</keyword>
<dbReference type="EMBL" id="JACATZ010000003">
    <property type="protein sequence ID" value="NWJ48043.1"/>
    <property type="molecule type" value="Genomic_DNA"/>
</dbReference>
<dbReference type="PIRSF" id="PIRSF036643">
    <property type="entry name" value="FDH_alpha"/>
    <property type="match status" value="1"/>
</dbReference>
<dbReference type="Proteomes" id="UP000521676">
    <property type="component" value="Unassembled WGS sequence"/>
</dbReference>
<evidence type="ECO:0000313" key="12">
    <source>
        <dbReference type="Proteomes" id="UP000521676"/>
    </source>
</evidence>
<dbReference type="GO" id="GO:0003954">
    <property type="term" value="F:NADH dehydrogenase activity"/>
    <property type="evidence" value="ECO:0007669"/>
    <property type="project" value="TreeGrafter"/>
</dbReference>
<dbReference type="Gene3D" id="3.10.20.740">
    <property type="match status" value="1"/>
</dbReference>
<evidence type="ECO:0000256" key="3">
    <source>
        <dbReference type="ARBA" id="ARBA00022723"/>
    </source>
</evidence>
<dbReference type="SUPFAM" id="SSF54862">
    <property type="entry name" value="4Fe-4S ferredoxins"/>
    <property type="match status" value="1"/>
</dbReference>
<keyword evidence="13" id="KW-1185">Reference proteome</keyword>
<organism evidence="10 12">
    <name type="scientific">Candidatus Chlorohelix allophototropha</name>
    <dbReference type="NCBI Taxonomy" id="3003348"/>
    <lineage>
        <taxon>Bacteria</taxon>
        <taxon>Bacillati</taxon>
        <taxon>Chloroflexota</taxon>
        <taxon>Chloroflexia</taxon>
        <taxon>Candidatus Chloroheliales</taxon>
        <taxon>Candidatus Chloroheliaceae</taxon>
        <taxon>Candidatus Chlorohelix</taxon>
    </lineage>
</organism>
<dbReference type="InterPro" id="IPR006963">
    <property type="entry name" value="Mopterin_OxRdtase_4Fe-4S_dom"/>
</dbReference>
<dbReference type="InterPro" id="IPR009010">
    <property type="entry name" value="Asp_de-COase-like_dom_sf"/>
</dbReference>
<dbReference type="Gene3D" id="3.40.50.740">
    <property type="match status" value="1"/>
</dbReference>
<evidence type="ECO:0000256" key="1">
    <source>
        <dbReference type="ARBA" id="ARBA00022485"/>
    </source>
</evidence>
<dbReference type="PROSITE" id="PS51379">
    <property type="entry name" value="4FE4S_FER_2"/>
    <property type="match status" value="2"/>
</dbReference>
<dbReference type="PROSITE" id="PS51839">
    <property type="entry name" value="4FE4S_HC3"/>
    <property type="match status" value="1"/>
</dbReference>
<protein>
    <submittedName>
        <fullName evidence="10">Molybdopterin-dependent oxidoreductase</fullName>
    </submittedName>
</protein>
<feature type="domain" description="4Fe-4S ferredoxin-type" evidence="7">
    <location>
        <begin position="193"/>
        <end position="223"/>
    </location>
</feature>
<evidence type="ECO:0000259" key="9">
    <source>
        <dbReference type="PROSITE" id="PS51839"/>
    </source>
</evidence>
<evidence type="ECO:0000256" key="6">
    <source>
        <dbReference type="ARBA" id="ARBA00023014"/>
    </source>
</evidence>
<dbReference type="GO" id="GO:0051537">
    <property type="term" value="F:2 iron, 2 sulfur cluster binding"/>
    <property type="evidence" value="ECO:0007669"/>
    <property type="project" value="UniProtKB-KW"/>
</dbReference>
<dbReference type="Gene3D" id="2.20.25.90">
    <property type="entry name" value="ADC-like domains"/>
    <property type="match status" value="1"/>
</dbReference>
<reference evidence="11" key="2">
    <citation type="journal article" date="2024" name="Nature">
        <title>Anoxygenic phototroph of the Chloroflexota uses a type I reaction centre.</title>
        <authorList>
            <person name="Tsuji J.M."/>
            <person name="Shaw N.A."/>
            <person name="Nagashima S."/>
            <person name="Venkiteswaran J.J."/>
            <person name="Schiff S.L."/>
            <person name="Watanabe T."/>
            <person name="Fukui M."/>
            <person name="Hanada S."/>
            <person name="Tank M."/>
            <person name="Neufeld J.D."/>
        </authorList>
    </citation>
    <scope>NUCLEOTIDE SEQUENCE</scope>
    <source>
        <strain evidence="11">L227-S17</strain>
    </source>
</reference>
<dbReference type="InterPro" id="IPR036010">
    <property type="entry name" value="2Fe-2S_ferredoxin-like_sf"/>
</dbReference>
<dbReference type="Gene3D" id="3.40.228.10">
    <property type="entry name" value="Dimethylsulfoxide Reductase, domain 2"/>
    <property type="match status" value="1"/>
</dbReference>
<feature type="domain" description="4Fe-4S His(Cys)3-ligated-type" evidence="9">
    <location>
        <begin position="91"/>
        <end position="130"/>
    </location>
</feature>
<dbReference type="Gene3D" id="3.30.70.20">
    <property type="match status" value="1"/>
</dbReference>
<dbReference type="SUPFAM" id="SSF54292">
    <property type="entry name" value="2Fe-2S ferredoxin-like"/>
    <property type="match status" value="1"/>
</dbReference>
<evidence type="ECO:0000313" key="11">
    <source>
        <dbReference type="EMBL" id="WJW67984.1"/>
    </source>
</evidence>
<dbReference type="GO" id="GO:0051539">
    <property type="term" value="F:4 iron, 4 sulfur cluster binding"/>
    <property type="evidence" value="ECO:0007669"/>
    <property type="project" value="UniProtKB-KW"/>
</dbReference>
<dbReference type="Pfam" id="PF13510">
    <property type="entry name" value="Fer2_4"/>
    <property type="match status" value="1"/>
</dbReference>
<dbReference type="FunFam" id="3.30.70.20:FF:000035">
    <property type="entry name" value="Iron hydrogenase 1"/>
    <property type="match status" value="1"/>
</dbReference>
<evidence type="ECO:0000313" key="13">
    <source>
        <dbReference type="Proteomes" id="UP001431572"/>
    </source>
</evidence>
<dbReference type="Pfam" id="PF01568">
    <property type="entry name" value="Molydop_binding"/>
    <property type="match status" value="1"/>
</dbReference>
<dbReference type="GO" id="GO:0016020">
    <property type="term" value="C:membrane"/>
    <property type="evidence" value="ECO:0007669"/>
    <property type="project" value="TreeGrafter"/>
</dbReference>
<dbReference type="Pfam" id="PF10588">
    <property type="entry name" value="NADH-G_4Fe-4S_3"/>
    <property type="match status" value="1"/>
</dbReference>
<evidence type="ECO:0000259" key="7">
    <source>
        <dbReference type="PROSITE" id="PS51379"/>
    </source>
</evidence>
<dbReference type="InterPro" id="IPR019574">
    <property type="entry name" value="NADH_UbQ_OxRdtase_Gsu_4Fe4S-bd"/>
</dbReference>
<dbReference type="Pfam" id="PF04879">
    <property type="entry name" value="Molybdop_Fe4S4"/>
    <property type="match status" value="1"/>
</dbReference>
<dbReference type="InterPro" id="IPR006657">
    <property type="entry name" value="MoPterin_dinucl-bd_dom"/>
</dbReference>
<dbReference type="PROSITE" id="PS00198">
    <property type="entry name" value="4FE4S_FER_1"/>
    <property type="match status" value="2"/>
</dbReference>
<dbReference type="GO" id="GO:0022904">
    <property type="term" value="P:respiratory electron transport chain"/>
    <property type="evidence" value="ECO:0007669"/>
    <property type="project" value="TreeGrafter"/>
</dbReference>
<reference evidence="10 12" key="1">
    <citation type="submission" date="2020-06" db="EMBL/GenBank/DDBJ databases">
        <title>Anoxygenic phototrophic Chloroflexota member uses a Type I reaction center.</title>
        <authorList>
            <person name="Tsuji J.M."/>
            <person name="Shaw N.A."/>
            <person name="Nagashima S."/>
            <person name="Venkiteswaran J."/>
            <person name="Schiff S.L."/>
            <person name="Hanada S."/>
            <person name="Tank M."/>
            <person name="Neufeld J.D."/>
        </authorList>
    </citation>
    <scope>NUCLEOTIDE SEQUENCE [LARGE SCALE GENOMIC DNA]</scope>
    <source>
        <strain evidence="10">L227-S17</strain>
    </source>
</reference>
<dbReference type="InterPro" id="IPR017896">
    <property type="entry name" value="4Fe4S_Fe-S-bd"/>
</dbReference>
<dbReference type="InterPro" id="IPR006656">
    <property type="entry name" value="Mopterin_OxRdtase"/>
</dbReference>
<dbReference type="Proteomes" id="UP001431572">
    <property type="component" value="Chromosome 2"/>
</dbReference>
<dbReference type="GO" id="GO:0046872">
    <property type="term" value="F:metal ion binding"/>
    <property type="evidence" value="ECO:0007669"/>
    <property type="project" value="UniProtKB-KW"/>
</dbReference>
<evidence type="ECO:0000256" key="2">
    <source>
        <dbReference type="ARBA" id="ARBA00022714"/>
    </source>
</evidence>
<keyword evidence="4" id="KW-0677">Repeat</keyword>
<dbReference type="EMBL" id="CP128400">
    <property type="protein sequence ID" value="WJW67984.1"/>
    <property type="molecule type" value="Genomic_DNA"/>
</dbReference>
<dbReference type="InterPro" id="IPR054351">
    <property type="entry name" value="NADH_UbQ_OxRdtase_ferredoxin"/>
</dbReference>
<dbReference type="SUPFAM" id="SSF50692">
    <property type="entry name" value="ADC-like"/>
    <property type="match status" value="1"/>
</dbReference>
<dbReference type="SUPFAM" id="SSF53706">
    <property type="entry name" value="Formate dehydrogenase/DMSO reductase, domains 1-3"/>
    <property type="match status" value="1"/>
</dbReference>
<evidence type="ECO:0000256" key="5">
    <source>
        <dbReference type="ARBA" id="ARBA00023004"/>
    </source>
</evidence>
<dbReference type="Pfam" id="PF00384">
    <property type="entry name" value="Molybdopterin"/>
    <property type="match status" value="1"/>
</dbReference>
<feature type="domain" description="4Fe-4S ferredoxin-type" evidence="7">
    <location>
        <begin position="150"/>
        <end position="169"/>
    </location>
</feature>
<dbReference type="PANTHER" id="PTHR43105">
    <property type="entry name" value="RESPIRATORY NITRATE REDUCTASE"/>
    <property type="match status" value="1"/>
</dbReference>
<proteinExistence type="predicted"/>
<dbReference type="InterPro" id="IPR050123">
    <property type="entry name" value="Prok_molybdopt-oxidoreductase"/>
</dbReference>
<accession>A0A8T7M7Q5</accession>
<evidence type="ECO:0000256" key="4">
    <source>
        <dbReference type="ARBA" id="ARBA00022737"/>
    </source>
</evidence>
<name>A0A8T7M7Q5_9CHLR</name>
<feature type="domain" description="4Fe-4S Mo/W bis-MGD-type" evidence="8">
    <location>
        <begin position="232"/>
        <end position="290"/>
    </location>
</feature>
<keyword evidence="2" id="KW-0001">2Fe-2S</keyword>
<dbReference type="SMART" id="SM00926">
    <property type="entry name" value="Molybdop_Fe4S4"/>
    <property type="match status" value="1"/>
</dbReference>
<dbReference type="InterPro" id="IPR001041">
    <property type="entry name" value="2Fe-2S_ferredoxin-type"/>
</dbReference>
<dbReference type="InterPro" id="IPR017900">
    <property type="entry name" value="4Fe4S_Fe_S_CS"/>
</dbReference>